<reference evidence="1 2" key="1">
    <citation type="submission" date="2021-06" db="EMBL/GenBank/DDBJ databases">
        <authorList>
            <person name="Palmer J.M."/>
        </authorList>
    </citation>
    <scope>NUCLEOTIDE SEQUENCE [LARGE SCALE GENOMIC DNA]</scope>
    <source>
        <strain evidence="1 2">CL_MEX2019</strain>
        <tissue evidence="1">Muscle</tissue>
    </source>
</reference>
<proteinExistence type="predicted"/>
<accession>A0ABU7DY62</accession>
<dbReference type="EMBL" id="JAHUTJ010041264">
    <property type="protein sequence ID" value="MED6279907.1"/>
    <property type="molecule type" value="Genomic_DNA"/>
</dbReference>
<organism evidence="1 2">
    <name type="scientific">Characodon lateralis</name>
    <dbReference type="NCBI Taxonomy" id="208331"/>
    <lineage>
        <taxon>Eukaryota</taxon>
        <taxon>Metazoa</taxon>
        <taxon>Chordata</taxon>
        <taxon>Craniata</taxon>
        <taxon>Vertebrata</taxon>
        <taxon>Euteleostomi</taxon>
        <taxon>Actinopterygii</taxon>
        <taxon>Neopterygii</taxon>
        <taxon>Teleostei</taxon>
        <taxon>Neoteleostei</taxon>
        <taxon>Acanthomorphata</taxon>
        <taxon>Ovalentaria</taxon>
        <taxon>Atherinomorphae</taxon>
        <taxon>Cyprinodontiformes</taxon>
        <taxon>Goodeidae</taxon>
        <taxon>Characodon</taxon>
    </lineage>
</organism>
<name>A0ABU7DY62_9TELE</name>
<evidence type="ECO:0000313" key="1">
    <source>
        <dbReference type="EMBL" id="MED6279907.1"/>
    </source>
</evidence>
<protein>
    <submittedName>
        <fullName evidence="1">Uncharacterized protein</fullName>
    </submittedName>
</protein>
<dbReference type="Proteomes" id="UP001352852">
    <property type="component" value="Unassembled WGS sequence"/>
</dbReference>
<comment type="caution">
    <text evidence="1">The sequence shown here is derived from an EMBL/GenBank/DDBJ whole genome shotgun (WGS) entry which is preliminary data.</text>
</comment>
<gene>
    <name evidence="1" type="ORF">CHARACLAT_005617</name>
</gene>
<keyword evidence="2" id="KW-1185">Reference proteome</keyword>
<sequence>MQTNSQAWWCGLVLQLKDLGTLRSLSGPSTLLHIPLTETYLLGETLNTTTERVLWMQYVEVCYMCCVYNILDLLTGLTASTPTTHTDNKVVNHNNINIHNPIVS</sequence>
<evidence type="ECO:0000313" key="2">
    <source>
        <dbReference type="Proteomes" id="UP001352852"/>
    </source>
</evidence>